<dbReference type="EMBL" id="JAERRB010000021">
    <property type="protein sequence ID" value="MBL0745920.1"/>
    <property type="molecule type" value="Genomic_DNA"/>
</dbReference>
<gene>
    <name evidence="1" type="ORF">JI741_32095</name>
</gene>
<sequence length="216" mass="25690">MTLHNYPFRYQEVARRLRDEVLWDKERIRQVVDATLQHMVGRDEKRDVVHWISPGQLDFRLYIINAFKGRFILGTWFRDNQGLHFARIDDNNWVTVHRTHLFKRFSSRYFHKKLDPEIAAEQFFFGASGNEFYVIEEDTSLTAIPIVKAVQGGVALGQTFMNHELSIMNTYLPYHNLSCEKMAKYKQHETRDILLERIRLLSPDVLRALFKRDPFS</sequence>
<evidence type="ECO:0008006" key="3">
    <source>
        <dbReference type="Google" id="ProtNLM"/>
    </source>
</evidence>
<organism evidence="1 2">
    <name type="scientific">Chryseolinea lacunae</name>
    <dbReference type="NCBI Taxonomy" id="2801331"/>
    <lineage>
        <taxon>Bacteria</taxon>
        <taxon>Pseudomonadati</taxon>
        <taxon>Bacteroidota</taxon>
        <taxon>Cytophagia</taxon>
        <taxon>Cytophagales</taxon>
        <taxon>Fulvivirgaceae</taxon>
        <taxon>Chryseolinea</taxon>
    </lineage>
</organism>
<evidence type="ECO:0000313" key="1">
    <source>
        <dbReference type="EMBL" id="MBL0745920.1"/>
    </source>
</evidence>
<protein>
    <recommendedName>
        <fullName evidence="3">NERD domain-containing protein</fullName>
    </recommendedName>
</protein>
<dbReference type="Proteomes" id="UP000613030">
    <property type="component" value="Unassembled WGS sequence"/>
</dbReference>
<accession>A0ABS1L2M0</accession>
<comment type="caution">
    <text evidence="1">The sequence shown here is derived from an EMBL/GenBank/DDBJ whole genome shotgun (WGS) entry which is preliminary data.</text>
</comment>
<evidence type="ECO:0000313" key="2">
    <source>
        <dbReference type="Proteomes" id="UP000613030"/>
    </source>
</evidence>
<dbReference type="RefSeq" id="WP_202016630.1">
    <property type="nucleotide sequence ID" value="NZ_JAERRB010000021.1"/>
</dbReference>
<reference evidence="1 2" key="1">
    <citation type="submission" date="2021-01" db="EMBL/GenBank/DDBJ databases">
        <title>Chryseolinea sp. Jin1 Genome sequencing and assembly.</title>
        <authorList>
            <person name="Kim I."/>
        </authorList>
    </citation>
    <scope>NUCLEOTIDE SEQUENCE [LARGE SCALE GENOMIC DNA]</scope>
    <source>
        <strain evidence="1 2">Jin1</strain>
    </source>
</reference>
<name>A0ABS1L2M0_9BACT</name>
<keyword evidence="2" id="KW-1185">Reference proteome</keyword>
<proteinExistence type="predicted"/>